<accession>A0A314YD01</accession>
<organism evidence="1 2">
    <name type="scientific">Prunus yedoensis var. nudiflora</name>
    <dbReference type="NCBI Taxonomy" id="2094558"/>
    <lineage>
        <taxon>Eukaryota</taxon>
        <taxon>Viridiplantae</taxon>
        <taxon>Streptophyta</taxon>
        <taxon>Embryophyta</taxon>
        <taxon>Tracheophyta</taxon>
        <taxon>Spermatophyta</taxon>
        <taxon>Magnoliopsida</taxon>
        <taxon>eudicotyledons</taxon>
        <taxon>Gunneridae</taxon>
        <taxon>Pentapetalae</taxon>
        <taxon>rosids</taxon>
        <taxon>fabids</taxon>
        <taxon>Rosales</taxon>
        <taxon>Rosaceae</taxon>
        <taxon>Amygdaloideae</taxon>
        <taxon>Amygdaleae</taxon>
        <taxon>Prunus</taxon>
    </lineage>
</organism>
<evidence type="ECO:0000313" key="2">
    <source>
        <dbReference type="Proteomes" id="UP000250321"/>
    </source>
</evidence>
<keyword evidence="2" id="KW-1185">Reference proteome</keyword>
<name>A0A314YD01_PRUYE</name>
<evidence type="ECO:0000313" key="1">
    <source>
        <dbReference type="EMBL" id="PQQ05292.1"/>
    </source>
</evidence>
<dbReference type="EMBL" id="PJQY01001110">
    <property type="protein sequence ID" value="PQQ05292.1"/>
    <property type="molecule type" value="Genomic_DNA"/>
</dbReference>
<protein>
    <submittedName>
        <fullName evidence="1">Uncharacterized protein</fullName>
    </submittedName>
</protein>
<gene>
    <name evidence="1" type="ORF">Pyn_30726</name>
</gene>
<proteinExistence type="predicted"/>
<dbReference type="Proteomes" id="UP000250321">
    <property type="component" value="Unassembled WGS sequence"/>
</dbReference>
<reference evidence="1 2" key="1">
    <citation type="submission" date="2018-02" db="EMBL/GenBank/DDBJ databases">
        <title>Draft genome of wild Prunus yedoensis var. nudiflora.</title>
        <authorList>
            <person name="Baek S."/>
            <person name="Kim J.-H."/>
            <person name="Choi K."/>
            <person name="Kim G.-B."/>
            <person name="Cho A."/>
            <person name="Jang H."/>
            <person name="Shin C.-H."/>
            <person name="Yu H.-J."/>
            <person name="Mun J.-H."/>
        </authorList>
    </citation>
    <scope>NUCLEOTIDE SEQUENCE [LARGE SCALE GENOMIC DNA]</scope>
    <source>
        <strain evidence="2">cv. Jeju island</strain>
        <tissue evidence="1">Leaf</tissue>
    </source>
</reference>
<comment type="caution">
    <text evidence="1">The sequence shown here is derived from an EMBL/GenBank/DDBJ whole genome shotgun (WGS) entry which is preliminary data.</text>
</comment>
<sequence length="71" mass="8140">MSEVKPVQRALLYQSYEFCPIRALECLNDFAAFLKYVRTDVYYIVSEYGSNGIRISSSNRQALKLLQAAVQ</sequence>
<dbReference type="AlphaFoldDB" id="A0A314YD01"/>